<accession>A6NUI1</accession>
<evidence type="ECO:0000313" key="1">
    <source>
        <dbReference type="EMBL" id="EDN00032.1"/>
    </source>
</evidence>
<comment type="caution">
    <text evidence="1">The sequence shown here is derived from an EMBL/GenBank/DDBJ whole genome shotgun (WGS) entry which is preliminary data.</text>
</comment>
<dbReference type="AlphaFoldDB" id="A6NUI1"/>
<dbReference type="EMBL" id="AAXG02000012">
    <property type="protein sequence ID" value="EDN00032.1"/>
    <property type="molecule type" value="Genomic_DNA"/>
</dbReference>
<reference evidence="1 2" key="1">
    <citation type="submission" date="2007-04" db="EMBL/GenBank/DDBJ databases">
        <authorList>
            <person name="Fulton L."/>
            <person name="Clifton S."/>
            <person name="Fulton B."/>
            <person name="Xu J."/>
            <person name="Minx P."/>
            <person name="Pepin K.H."/>
            <person name="Johnson M."/>
            <person name="Thiruvilangam P."/>
            <person name="Bhonagiri V."/>
            <person name="Nash W.E."/>
            <person name="Mardis E.R."/>
            <person name="Wilson R.K."/>
        </authorList>
    </citation>
    <scope>NUCLEOTIDE SEQUENCE [LARGE SCALE GENOMIC DNA]</scope>
    <source>
        <strain evidence="1 2">ATCC 29799</strain>
    </source>
</reference>
<reference evidence="1 2" key="2">
    <citation type="submission" date="2007-06" db="EMBL/GenBank/DDBJ databases">
        <title>Draft genome sequence of Pseudoflavonifractor capillosus ATCC 29799.</title>
        <authorList>
            <person name="Sudarsanam P."/>
            <person name="Ley R."/>
            <person name="Guruge J."/>
            <person name="Turnbaugh P.J."/>
            <person name="Mahowald M."/>
            <person name="Liep D."/>
            <person name="Gordon J."/>
        </authorList>
    </citation>
    <scope>NUCLEOTIDE SEQUENCE [LARGE SCALE GENOMIC DNA]</scope>
    <source>
        <strain evidence="1 2">ATCC 29799</strain>
    </source>
</reference>
<keyword evidence="2" id="KW-1185">Reference proteome</keyword>
<evidence type="ECO:0000313" key="2">
    <source>
        <dbReference type="Proteomes" id="UP000003639"/>
    </source>
</evidence>
<dbReference type="Proteomes" id="UP000003639">
    <property type="component" value="Unassembled WGS sequence"/>
</dbReference>
<organism evidence="1 2">
    <name type="scientific">Pseudoflavonifractor capillosus ATCC 29799</name>
    <dbReference type="NCBI Taxonomy" id="411467"/>
    <lineage>
        <taxon>Bacteria</taxon>
        <taxon>Bacillati</taxon>
        <taxon>Bacillota</taxon>
        <taxon>Clostridia</taxon>
        <taxon>Eubacteriales</taxon>
        <taxon>Oscillospiraceae</taxon>
        <taxon>Pseudoflavonifractor</taxon>
    </lineage>
</organism>
<dbReference type="STRING" id="411467.BACCAP_01863"/>
<sequence>MYYFKKYLITIYSATFIGENCPLLYKTIKKWKYKKGKPHRM</sequence>
<name>A6NUI1_9FIRM</name>
<proteinExistence type="predicted"/>
<protein>
    <submittedName>
        <fullName evidence="1">Uncharacterized protein</fullName>
    </submittedName>
</protein>
<gene>
    <name evidence="1" type="ORF">BACCAP_01863</name>
</gene>